<proteinExistence type="predicted"/>
<evidence type="ECO:0000256" key="1">
    <source>
        <dbReference type="SAM" id="MobiDB-lite"/>
    </source>
</evidence>
<feature type="compositionally biased region" description="Low complexity" evidence="1">
    <location>
        <begin position="11"/>
        <end position="24"/>
    </location>
</feature>
<sequence>MPPTHQNTTLSASSGSRSGISSSQQIIEDKYVDPDALKAYMKTNFEPGTWKVQSKLGKFIITTPAAIPQVSTAFRSRAGTGWADVTDVQTLSYRKISLSSLCRARHDEDEDEVEVEVVLYFRARPSGCSFQKKKGKERKKDRVLRLERDLCIVHT</sequence>
<gene>
    <name evidence="2" type="ORF">PV04_04567</name>
</gene>
<dbReference type="EMBL" id="KN846958">
    <property type="protein sequence ID" value="KIW68633.1"/>
    <property type="molecule type" value="Genomic_DNA"/>
</dbReference>
<reference evidence="2 3" key="1">
    <citation type="submission" date="2015-01" db="EMBL/GenBank/DDBJ databases">
        <title>The Genome Sequence of Capronia semiimmersa CBS27337.</title>
        <authorList>
            <consortium name="The Broad Institute Genomics Platform"/>
            <person name="Cuomo C."/>
            <person name="de Hoog S."/>
            <person name="Gorbushina A."/>
            <person name="Stielow B."/>
            <person name="Teixiera M."/>
            <person name="Abouelleil A."/>
            <person name="Chapman S.B."/>
            <person name="Priest M."/>
            <person name="Young S.K."/>
            <person name="Wortman J."/>
            <person name="Nusbaum C."/>
            <person name="Birren B."/>
        </authorList>
    </citation>
    <scope>NUCLEOTIDE SEQUENCE [LARGE SCALE GENOMIC DNA]</scope>
    <source>
        <strain evidence="2 3">CBS 27337</strain>
    </source>
</reference>
<dbReference type="HOGENOM" id="CLU_1695257_0_0_1"/>
<dbReference type="AlphaFoldDB" id="A0A0D2FKJ1"/>
<accession>A0A0D2FKJ1</accession>
<evidence type="ECO:0000313" key="2">
    <source>
        <dbReference type="EMBL" id="KIW68633.1"/>
    </source>
</evidence>
<organism evidence="2 3">
    <name type="scientific">Phialophora macrospora</name>
    <dbReference type="NCBI Taxonomy" id="1851006"/>
    <lineage>
        <taxon>Eukaryota</taxon>
        <taxon>Fungi</taxon>
        <taxon>Dikarya</taxon>
        <taxon>Ascomycota</taxon>
        <taxon>Pezizomycotina</taxon>
        <taxon>Eurotiomycetes</taxon>
        <taxon>Chaetothyriomycetidae</taxon>
        <taxon>Chaetothyriales</taxon>
        <taxon>Herpotrichiellaceae</taxon>
        <taxon>Phialophora</taxon>
    </lineage>
</organism>
<feature type="compositionally biased region" description="Polar residues" evidence="1">
    <location>
        <begin position="1"/>
        <end position="10"/>
    </location>
</feature>
<feature type="region of interest" description="Disordered" evidence="1">
    <location>
        <begin position="1"/>
        <end position="24"/>
    </location>
</feature>
<name>A0A0D2FKJ1_9EURO</name>
<evidence type="ECO:0000313" key="3">
    <source>
        <dbReference type="Proteomes" id="UP000054266"/>
    </source>
</evidence>
<protein>
    <submittedName>
        <fullName evidence="2">Uncharacterized protein</fullName>
    </submittedName>
</protein>
<keyword evidence="3" id="KW-1185">Reference proteome</keyword>
<dbReference type="Proteomes" id="UP000054266">
    <property type="component" value="Unassembled WGS sequence"/>
</dbReference>